<evidence type="ECO:0008006" key="3">
    <source>
        <dbReference type="Google" id="ProtNLM"/>
    </source>
</evidence>
<evidence type="ECO:0000313" key="1">
    <source>
        <dbReference type="EMBL" id="QMV72729.1"/>
    </source>
</evidence>
<dbReference type="SUPFAM" id="SSF140663">
    <property type="entry name" value="TTHA0068-like"/>
    <property type="match status" value="1"/>
</dbReference>
<dbReference type="KEGG" id="cpis:HS961_07675"/>
<keyword evidence="2" id="KW-1185">Reference proteome</keyword>
<dbReference type="InterPro" id="IPR023203">
    <property type="entry name" value="TTHA0068_sf"/>
</dbReference>
<dbReference type="Proteomes" id="UP000515240">
    <property type="component" value="Chromosome"/>
</dbReference>
<proteinExistence type="predicted"/>
<name>A0A7G5EFF4_9BURK</name>
<gene>
    <name evidence="1" type="ORF">HS961_07675</name>
</gene>
<dbReference type="EMBL" id="CP058554">
    <property type="protein sequence ID" value="QMV72729.1"/>
    <property type="molecule type" value="Genomic_DNA"/>
</dbReference>
<reference evidence="1 2" key="1">
    <citation type="journal article" date="2020" name="G3 (Bethesda)">
        <title>CeMbio - The Caenorhabditis elegans Microbiome Resource.</title>
        <authorList>
            <person name="Dirksen P."/>
            <person name="Assie A."/>
            <person name="Zimmermann J."/>
            <person name="Zhang F."/>
            <person name="Tietje A.M."/>
            <person name="Marsh S.A."/>
            <person name="Felix M.A."/>
            <person name="Shapira M."/>
            <person name="Kaleta C."/>
            <person name="Schulenburg H."/>
            <person name="Samuel B."/>
        </authorList>
    </citation>
    <scope>NUCLEOTIDE SEQUENCE [LARGE SCALE GENOMIC DNA]</scope>
    <source>
        <strain evidence="1 2">BIGb0172</strain>
    </source>
</reference>
<dbReference type="RefSeq" id="WP_182327141.1">
    <property type="nucleotide sequence ID" value="NZ_CP058554.1"/>
</dbReference>
<protein>
    <recommendedName>
        <fullName evidence="3">Tetratricopeptide repeat protein</fullName>
    </recommendedName>
</protein>
<evidence type="ECO:0000313" key="2">
    <source>
        <dbReference type="Proteomes" id="UP000515240"/>
    </source>
</evidence>
<sequence>MYSPDELRQLQALVAQWRAGDWHAAHNGVQHYPGLLAAWLHGILHLQEGDLEDAENWYDRAGKRFRQRETWEQELAQLEEAMAQALEQSTAAGAAHT</sequence>
<accession>A0A7G5EFF4</accession>
<organism evidence="1 2">
    <name type="scientific">Comamonas piscis</name>
    <dbReference type="NCBI Taxonomy" id="1562974"/>
    <lineage>
        <taxon>Bacteria</taxon>
        <taxon>Pseudomonadati</taxon>
        <taxon>Pseudomonadota</taxon>
        <taxon>Betaproteobacteria</taxon>
        <taxon>Burkholderiales</taxon>
        <taxon>Comamonadaceae</taxon>
        <taxon>Comamonas</taxon>
    </lineage>
</organism>
<dbReference type="AlphaFoldDB" id="A0A7G5EFF4"/>